<name>A0AAD3H2D9_9STRA</name>
<sequence>MRVAPIALHALAGMSILGANSVSAIGWNYCPDQQPTDLFPVISNIVPLLYSSGYSDYCTEAQNFVKVMQSGYRQSIRQMEDLFRDRKDCDDISSDTTNSNAEANYCRRLRDTKCQLEELEDSMGYVQGLFASCYYDVDTPADGATQSGTTDKNFQLLNKILKKHALEKSASPDPERLPAIEEDVCDLIWDPGFYAWSRFYFSRSIQALGHLIASFESIQAVSGSDFVGTISGLGGEDDPTVAGAIEPFLNIALGNINRISNLKAFLQFNLDTLEIEITSCDARILRNVQVNSYESYHFQKDYLTRLAFPFGKLVGAGSTDSDEVKGRKLSAQSECAAIGDHTACNEYGVYDNCCSWNGAANGGNGACESNIYDNICFTDLLQQQQNTPGQNGGYWTGANACTAQEHEDDCENVGDDNDCCEWNAGSGTCVPSTSIPDIENNICKITREFLMVEKLNGKGCNGIDDDGDSVIDTDFIFDEEPVYTSDANYLIDECSEDVVPPTISFLAEKPASFISMAHARQWFLENTEISDDCTPNDLLELEINEDGPGSFKLCVLDQRCGSNTLWTREAFYEGRLIVIDQNYPKECETHTFQIDECIHASRAGRDLRYQGCNNVDDDCDSSFINLDGTPIVPPFMRVDDKVPPTIRFDKTPPVYFLTEKQGHKWFEDHAILEDDCAQTLSKEVVDKNSTSITLRVFDTTCYQKPTETGSVNGISQIVDGEGAASNVYTFRFAVDQCPYLPYTSAKPSDDRYPLRGEGCDGLDNDCDSNFLENDGMTLRYGGIEERVDECDEDRVPPSLKLAKDPPTYFLTPQQAYKWFTENVVAEDDCVPTERLDVERKENNSTSITFTVTDPRCFENPEVQGYVNGDSDVVVDGPGAPRSEVTFDFVIDQCPYLPYTTIKRGERTRDFLKGEGCDGLDNDCDSNFLDANGECLIDIEKWVDECDEDMTPPVITLDESVEIPETFPSLQSAIDFYMNNTEQEDDCTLNEDLMKNYTTTGPDTCGNSSIEITVCTPCSGKQDLLQTVNGEPNVVVDGEGRPCDSVTYEFIVDDKAPIVTCGFHKLQDIYFVRNSNFIPDGSMTPPEPAAGEPLHVDYHHILKDMVNVEFWYQIEEIDETCPHEKVDVDVTVLSNEVERKGREMVDFFTERNIPTINSGNDDPVDRLTLFLAPHTCHDHNANKDRSTNCLIEKDLDQNMREANFTTRFYDVKVEATDTTGNVGSATCTVIVVPEDHYCDQDPSSYRCKKTKSSKAGRAGKYGVNSSKGKGYLPTPKDPFALVNEYKLSTKRFIIGSEKLVWDTSIDTRIGVATPAPTGAPTGKGKGKGSSDIPKKKSPDAPDVVEIEVSASANLNY</sequence>
<evidence type="ECO:0000256" key="1">
    <source>
        <dbReference type="SAM" id="MobiDB-lite"/>
    </source>
</evidence>
<dbReference type="EMBL" id="BLLK01000023">
    <property type="protein sequence ID" value="GFH47374.1"/>
    <property type="molecule type" value="Genomic_DNA"/>
</dbReference>
<evidence type="ECO:0000313" key="4">
    <source>
        <dbReference type="Proteomes" id="UP001054902"/>
    </source>
</evidence>
<keyword evidence="4" id="KW-1185">Reference proteome</keyword>
<accession>A0AAD3H2D9</accession>
<keyword evidence="2" id="KW-0732">Signal</keyword>
<organism evidence="3 4">
    <name type="scientific">Chaetoceros tenuissimus</name>
    <dbReference type="NCBI Taxonomy" id="426638"/>
    <lineage>
        <taxon>Eukaryota</taxon>
        <taxon>Sar</taxon>
        <taxon>Stramenopiles</taxon>
        <taxon>Ochrophyta</taxon>
        <taxon>Bacillariophyta</taxon>
        <taxon>Coscinodiscophyceae</taxon>
        <taxon>Chaetocerotophycidae</taxon>
        <taxon>Chaetocerotales</taxon>
        <taxon>Chaetocerotaceae</taxon>
        <taxon>Chaetoceros</taxon>
    </lineage>
</organism>
<reference evidence="3 4" key="1">
    <citation type="journal article" date="2021" name="Sci. Rep.">
        <title>The genome of the diatom Chaetoceros tenuissimus carries an ancient integrated fragment of an extant virus.</title>
        <authorList>
            <person name="Hongo Y."/>
            <person name="Kimura K."/>
            <person name="Takaki Y."/>
            <person name="Yoshida Y."/>
            <person name="Baba S."/>
            <person name="Kobayashi G."/>
            <person name="Nagasaki K."/>
            <person name="Hano T."/>
            <person name="Tomaru Y."/>
        </authorList>
    </citation>
    <scope>NUCLEOTIDE SEQUENCE [LARGE SCALE GENOMIC DNA]</scope>
    <source>
        <strain evidence="3 4">NIES-3715</strain>
    </source>
</reference>
<feature type="signal peptide" evidence="2">
    <location>
        <begin position="1"/>
        <end position="24"/>
    </location>
</feature>
<evidence type="ECO:0000256" key="2">
    <source>
        <dbReference type="SAM" id="SignalP"/>
    </source>
</evidence>
<feature type="compositionally biased region" description="Low complexity" evidence="1">
    <location>
        <begin position="1312"/>
        <end position="1321"/>
    </location>
</feature>
<dbReference type="Proteomes" id="UP001054902">
    <property type="component" value="Unassembled WGS sequence"/>
</dbReference>
<evidence type="ECO:0000313" key="3">
    <source>
        <dbReference type="EMBL" id="GFH47374.1"/>
    </source>
</evidence>
<feature type="region of interest" description="Disordered" evidence="1">
    <location>
        <begin position="1310"/>
        <end position="1343"/>
    </location>
</feature>
<comment type="caution">
    <text evidence="3">The sequence shown here is derived from an EMBL/GenBank/DDBJ whole genome shotgun (WGS) entry which is preliminary data.</text>
</comment>
<feature type="chain" id="PRO_5042021579" evidence="2">
    <location>
        <begin position="25"/>
        <end position="1355"/>
    </location>
</feature>
<proteinExistence type="predicted"/>
<protein>
    <submittedName>
        <fullName evidence="3">Uncharacterized protein</fullName>
    </submittedName>
</protein>
<gene>
    <name evidence="3" type="ORF">CTEN210_03849</name>
</gene>